<dbReference type="GO" id="GO:0006281">
    <property type="term" value="P:DNA repair"/>
    <property type="evidence" value="ECO:0007669"/>
    <property type="project" value="InterPro"/>
</dbReference>
<proteinExistence type="predicted"/>
<feature type="compositionally biased region" description="Acidic residues" evidence="4">
    <location>
        <begin position="44"/>
        <end position="54"/>
    </location>
</feature>
<dbReference type="SUPFAM" id="SSF56024">
    <property type="entry name" value="Phospholipase D/nuclease"/>
    <property type="match status" value="2"/>
</dbReference>
<protein>
    <recommendedName>
        <fullName evidence="7">PLD phosphodiesterase domain-containing protein</fullName>
    </recommendedName>
</protein>
<feature type="compositionally biased region" description="Acidic residues" evidence="4">
    <location>
        <begin position="66"/>
        <end position="77"/>
    </location>
</feature>
<comment type="caution">
    <text evidence="5">The sequence shown here is derived from an EMBL/GenBank/DDBJ whole genome shotgun (WGS) entry which is preliminary data.</text>
</comment>
<name>A0A1E3BHC7_ASPCR</name>
<dbReference type="OrthoDB" id="47785at2759"/>
<feature type="compositionally biased region" description="Basic and acidic residues" evidence="4">
    <location>
        <begin position="27"/>
        <end position="39"/>
    </location>
</feature>
<dbReference type="Pfam" id="PF06087">
    <property type="entry name" value="Tyr-DNA_phospho"/>
    <property type="match status" value="1"/>
</dbReference>
<dbReference type="InterPro" id="IPR010347">
    <property type="entry name" value="Tdp1"/>
</dbReference>
<dbReference type="PROSITE" id="PS50330">
    <property type="entry name" value="UIM"/>
    <property type="match status" value="2"/>
</dbReference>
<feature type="binding site" evidence="2">
    <location>
        <position position="321"/>
    </location>
    <ligand>
        <name>substrate</name>
    </ligand>
</feature>
<evidence type="ECO:0000256" key="2">
    <source>
        <dbReference type="PIRSR" id="PIRSR610347-2"/>
    </source>
</evidence>
<dbReference type="VEuPathDB" id="FungiDB:SI65_03423"/>
<evidence type="ECO:0000313" key="6">
    <source>
        <dbReference type="Proteomes" id="UP000094569"/>
    </source>
</evidence>
<feature type="compositionally biased region" description="Basic and acidic residues" evidence="4">
    <location>
        <begin position="106"/>
        <end position="131"/>
    </location>
</feature>
<organism evidence="5 6">
    <name type="scientific">Aspergillus cristatus</name>
    <name type="common">Chinese Fuzhuan brick tea-fermentation fungus</name>
    <name type="synonym">Eurotium cristatum</name>
    <dbReference type="NCBI Taxonomy" id="573508"/>
    <lineage>
        <taxon>Eukaryota</taxon>
        <taxon>Fungi</taxon>
        <taxon>Dikarya</taxon>
        <taxon>Ascomycota</taxon>
        <taxon>Pezizomycotina</taxon>
        <taxon>Eurotiomycetes</taxon>
        <taxon>Eurotiomycetidae</taxon>
        <taxon>Eurotiales</taxon>
        <taxon>Aspergillaceae</taxon>
        <taxon>Aspergillus</taxon>
        <taxon>Aspergillus subgen. Aspergillus</taxon>
    </lineage>
</organism>
<evidence type="ECO:0008006" key="7">
    <source>
        <dbReference type="Google" id="ProtNLM"/>
    </source>
</evidence>
<dbReference type="AlphaFoldDB" id="A0A1E3BHC7"/>
<evidence type="ECO:0000256" key="4">
    <source>
        <dbReference type="SAM" id="MobiDB-lite"/>
    </source>
</evidence>
<feature type="binding site" evidence="2">
    <location>
        <position position="555"/>
    </location>
    <ligand>
        <name>substrate</name>
    </ligand>
</feature>
<evidence type="ECO:0000256" key="1">
    <source>
        <dbReference type="PIRSR" id="PIRSR610347-1"/>
    </source>
</evidence>
<feature type="compositionally biased region" description="Basic and acidic residues" evidence="4">
    <location>
        <begin position="199"/>
        <end position="210"/>
    </location>
</feature>
<reference evidence="5 6" key="1">
    <citation type="journal article" date="2016" name="BMC Genomics">
        <title>Comparative genomic and transcriptomic analyses of the Fuzhuan brick tea-fermentation fungus Aspergillus cristatus.</title>
        <authorList>
            <person name="Ge Y."/>
            <person name="Wang Y."/>
            <person name="Liu Y."/>
            <person name="Tan Y."/>
            <person name="Ren X."/>
            <person name="Zhang X."/>
            <person name="Hyde K.D."/>
            <person name="Liu Y."/>
            <person name="Liu Z."/>
        </authorList>
    </citation>
    <scope>NUCLEOTIDE SEQUENCE [LARGE SCALE GENOMIC DNA]</scope>
    <source>
        <strain evidence="5 6">GZAAS20.1005</strain>
    </source>
</reference>
<feature type="compositionally biased region" description="Basic and acidic residues" evidence="4">
    <location>
        <begin position="146"/>
        <end position="182"/>
    </location>
</feature>
<sequence length="684" mass="76192">MSGNDDMDEELKAAIAASLEDFQGSARSRDPTSSKKQDVVDLTADSDDGDEVEEIYPKSRSVIGSETEDGDDYDEDLERAIQISMQGAPEKVGDSDGDEIVQMSTQKKDSPKPISVENDKKPSAQAQKEEQPTQEQKPSLPGILGLDRKKMEEERLARLAKRKADTLPDQREAKQSRRESPKGKRAGIKSPRKSPTPKPEPRKEQPKAKSVDTPTSTPSVQFPAGAIKKTWNANARRTGDDIKINEVFQASDLELAILSSFMWDMDWLFSNLDTKKTRFLLIMQAKEESTRRQYEAETALMPNLRLCFPSMEGQVNCMHSKLMLLFHPGYVRIVIPTANLTSFDWGHDGTMENSVFLIDLPKKTGGNEDTKTAFYEELVYFLKASTLHDNIIAKLDTFDFSRTAKYAFVHTIGGSHTGESWRRTGYCGLGRAVNSLGLRTSSPLNIDYVTSSLGSLNDDFLRSIYLAAQGDDGLTEYTARATKSKTTADSNTHEWKDNRLRVYFPSERTVKETYGGPNSAGTICFQSSWFNGPKFPSGILRDCASARKGLLMHNKIMYVRPDEPISRLNSNTTSGGTCPAWAYIGSANLSESAWGRLVQDRASTVKSNPNPPKLNCRNWECGVIVPVSEDEKKPDEDRESGGMLDVFRSTVPVPMSVPGKKYEGDGRLKPWYFMEGMNSRFGGF</sequence>
<dbReference type="GO" id="GO:0017005">
    <property type="term" value="F:3'-tyrosyl-DNA phosphodiesterase activity"/>
    <property type="evidence" value="ECO:0007669"/>
    <property type="project" value="TreeGrafter"/>
</dbReference>
<evidence type="ECO:0000313" key="5">
    <source>
        <dbReference type="EMBL" id="ODM20370.1"/>
    </source>
</evidence>
<dbReference type="GO" id="GO:0003697">
    <property type="term" value="F:single-stranded DNA binding"/>
    <property type="evidence" value="ECO:0007669"/>
    <property type="project" value="TreeGrafter"/>
</dbReference>
<feature type="compositionally biased region" description="Basic residues" evidence="4">
    <location>
        <begin position="183"/>
        <end position="192"/>
    </location>
</feature>
<dbReference type="PANTHER" id="PTHR12415:SF4">
    <property type="entry name" value="TYROSYL-DNA PHOSPHODIESTERASE DOMAIN-CONTAINING PROTEIN"/>
    <property type="match status" value="1"/>
</dbReference>
<dbReference type="GO" id="GO:0003690">
    <property type="term" value="F:double-stranded DNA binding"/>
    <property type="evidence" value="ECO:0007669"/>
    <property type="project" value="TreeGrafter"/>
</dbReference>
<dbReference type="STRING" id="573508.A0A1E3BHC7"/>
<feature type="site" description="Interaction with DNA" evidence="3">
    <location>
        <position position="590"/>
    </location>
</feature>
<dbReference type="SMART" id="SM00726">
    <property type="entry name" value="UIM"/>
    <property type="match status" value="2"/>
</dbReference>
<gene>
    <name evidence="5" type="ORF">SI65_03423</name>
</gene>
<keyword evidence="6" id="KW-1185">Reference proteome</keyword>
<feature type="active site" description="Proton donor/acceptor" evidence="1">
    <location>
        <position position="553"/>
    </location>
</feature>
<dbReference type="EMBL" id="JXNT01000003">
    <property type="protein sequence ID" value="ODM20370.1"/>
    <property type="molecule type" value="Genomic_DNA"/>
</dbReference>
<dbReference type="CDD" id="cd09122">
    <property type="entry name" value="PLDc_Tdp1_1"/>
    <property type="match status" value="1"/>
</dbReference>
<evidence type="ECO:0000256" key="3">
    <source>
        <dbReference type="PIRSR" id="PIRSR610347-3"/>
    </source>
</evidence>
<feature type="region of interest" description="Disordered" evidence="4">
    <location>
        <begin position="1"/>
        <end position="225"/>
    </location>
</feature>
<dbReference type="InterPro" id="IPR003903">
    <property type="entry name" value="UIM_dom"/>
</dbReference>
<dbReference type="GO" id="GO:0005634">
    <property type="term" value="C:nucleus"/>
    <property type="evidence" value="ECO:0007669"/>
    <property type="project" value="InterPro"/>
</dbReference>
<dbReference type="PANTHER" id="PTHR12415">
    <property type="entry name" value="TYROSYL-DNA PHOSPHODIESTERASE 1"/>
    <property type="match status" value="1"/>
</dbReference>
<accession>A0A1E3BHC7</accession>
<dbReference type="Proteomes" id="UP000094569">
    <property type="component" value="Unassembled WGS sequence"/>
</dbReference>
<dbReference type="Gene3D" id="3.30.870.10">
    <property type="entry name" value="Endonuclease Chain A"/>
    <property type="match status" value="2"/>
</dbReference>
<feature type="active site" description="Nucleophile" evidence="1">
    <location>
        <position position="319"/>
    </location>
</feature>